<dbReference type="InterPro" id="IPR014717">
    <property type="entry name" value="Transl_elong_EF1B/ribsomal_bS6"/>
</dbReference>
<keyword evidence="2" id="KW-1133">Transmembrane helix</keyword>
<evidence type="ECO:0000256" key="2">
    <source>
        <dbReference type="SAM" id="Phobius"/>
    </source>
</evidence>
<dbReference type="Proteomes" id="UP000176850">
    <property type="component" value="Unassembled WGS sequence"/>
</dbReference>
<comment type="caution">
    <text evidence="3">The sequence shown here is derived from an EMBL/GenBank/DDBJ whole genome shotgun (WGS) entry which is preliminary data.</text>
</comment>
<keyword evidence="2" id="KW-0472">Membrane</keyword>
<evidence type="ECO:0008006" key="5">
    <source>
        <dbReference type="Google" id="ProtNLM"/>
    </source>
</evidence>
<proteinExistence type="predicted"/>
<dbReference type="GO" id="GO:0043683">
    <property type="term" value="P:type IV pilus assembly"/>
    <property type="evidence" value="ECO:0007669"/>
    <property type="project" value="InterPro"/>
</dbReference>
<evidence type="ECO:0000313" key="3">
    <source>
        <dbReference type="EMBL" id="OGK19736.1"/>
    </source>
</evidence>
<evidence type="ECO:0000313" key="4">
    <source>
        <dbReference type="Proteomes" id="UP000176850"/>
    </source>
</evidence>
<keyword evidence="2" id="KW-0812">Transmembrane</keyword>
<dbReference type="AlphaFoldDB" id="A0A1F7GLZ2"/>
<organism evidence="3 4">
    <name type="scientific">Candidatus Roizmanbacteria bacterium RIFCSPHIGHO2_01_FULL_39_24</name>
    <dbReference type="NCBI Taxonomy" id="1802032"/>
    <lineage>
        <taxon>Bacteria</taxon>
        <taxon>Candidatus Roizmaniibacteriota</taxon>
    </lineage>
</organism>
<accession>A0A1F7GLZ2</accession>
<keyword evidence="1" id="KW-0175">Coiled coil</keyword>
<feature type="transmembrane region" description="Helical" evidence="2">
    <location>
        <begin position="21"/>
        <end position="45"/>
    </location>
</feature>
<dbReference type="GO" id="GO:0043107">
    <property type="term" value="P:type IV pilus-dependent motility"/>
    <property type="evidence" value="ECO:0007669"/>
    <property type="project" value="InterPro"/>
</dbReference>
<evidence type="ECO:0000256" key="1">
    <source>
        <dbReference type="SAM" id="Coils"/>
    </source>
</evidence>
<dbReference type="InterPro" id="IPR007445">
    <property type="entry name" value="PilO"/>
</dbReference>
<reference evidence="3 4" key="1">
    <citation type="journal article" date="2016" name="Nat. Commun.">
        <title>Thousands of microbial genomes shed light on interconnected biogeochemical processes in an aquifer system.</title>
        <authorList>
            <person name="Anantharaman K."/>
            <person name="Brown C.T."/>
            <person name="Hug L.A."/>
            <person name="Sharon I."/>
            <person name="Castelle C.J."/>
            <person name="Probst A.J."/>
            <person name="Thomas B.C."/>
            <person name="Singh A."/>
            <person name="Wilkins M.J."/>
            <person name="Karaoz U."/>
            <person name="Brodie E.L."/>
            <person name="Williams K.H."/>
            <person name="Hubbard S.S."/>
            <person name="Banfield J.F."/>
        </authorList>
    </citation>
    <scope>NUCLEOTIDE SEQUENCE [LARGE SCALE GENOMIC DNA]</scope>
</reference>
<dbReference type="EMBL" id="MFZH01000006">
    <property type="protein sequence ID" value="OGK19736.1"/>
    <property type="molecule type" value="Genomic_DNA"/>
</dbReference>
<gene>
    <name evidence="3" type="ORF">A2799_00985</name>
</gene>
<sequence length="191" mass="21663">MNIKEIAKNISSNKKVKDYTYVTLFFLISSFFALFVIKPVISIAFSLQREEKDLRVVNDTYEAELNQLVDLQSQLEQIRDRIYLLDQALPSTPKIAVLFQSLKNSAAAAGVSILQLNTTNVNLVSNGKIPSQYTVAMVLEGNYDQTTAFFKELSSQRRIKVIKNLHILKTNQNASESAHVRLEISLDLFYL</sequence>
<dbReference type="Pfam" id="PF04350">
    <property type="entry name" value="PilO"/>
    <property type="match status" value="1"/>
</dbReference>
<dbReference type="Gene3D" id="3.30.70.60">
    <property type="match status" value="1"/>
</dbReference>
<feature type="coiled-coil region" evidence="1">
    <location>
        <begin position="47"/>
        <end position="81"/>
    </location>
</feature>
<name>A0A1F7GLZ2_9BACT</name>
<protein>
    <recommendedName>
        <fullName evidence="5">Type 4 fimbrial biogenesis protein PilO</fullName>
    </recommendedName>
</protein>